<proteinExistence type="predicted"/>
<evidence type="ECO:0000313" key="2">
    <source>
        <dbReference type="EMBL" id="GAA4079371.1"/>
    </source>
</evidence>
<dbReference type="Proteomes" id="UP001499984">
    <property type="component" value="Unassembled WGS sequence"/>
</dbReference>
<comment type="caution">
    <text evidence="2">The sequence shown here is derived from an EMBL/GenBank/DDBJ whole genome shotgun (WGS) entry which is preliminary data.</text>
</comment>
<reference evidence="3" key="1">
    <citation type="journal article" date="2019" name="Int. J. Syst. Evol. Microbiol.">
        <title>The Global Catalogue of Microorganisms (GCM) 10K type strain sequencing project: providing services to taxonomists for standard genome sequencing and annotation.</title>
        <authorList>
            <consortium name="The Broad Institute Genomics Platform"/>
            <consortium name="The Broad Institute Genome Sequencing Center for Infectious Disease"/>
            <person name="Wu L."/>
            <person name="Ma J."/>
        </authorList>
    </citation>
    <scope>NUCLEOTIDE SEQUENCE [LARGE SCALE GENOMIC DNA]</scope>
    <source>
        <strain evidence="3">JCM 16925</strain>
    </source>
</reference>
<accession>A0ABP7W235</accession>
<gene>
    <name evidence="2" type="ORF">GCM10022233_68940</name>
</gene>
<dbReference type="EMBL" id="BAAAZY010000023">
    <property type="protein sequence ID" value="GAA4079371.1"/>
    <property type="molecule type" value="Genomic_DNA"/>
</dbReference>
<name>A0ABP7W235_9ACTN</name>
<evidence type="ECO:0000256" key="1">
    <source>
        <dbReference type="SAM" id="MobiDB-lite"/>
    </source>
</evidence>
<organism evidence="2 3">
    <name type="scientific">Streptomyces shaanxiensis</name>
    <dbReference type="NCBI Taxonomy" id="653357"/>
    <lineage>
        <taxon>Bacteria</taxon>
        <taxon>Bacillati</taxon>
        <taxon>Actinomycetota</taxon>
        <taxon>Actinomycetes</taxon>
        <taxon>Kitasatosporales</taxon>
        <taxon>Streptomycetaceae</taxon>
        <taxon>Streptomyces</taxon>
    </lineage>
</organism>
<feature type="region of interest" description="Disordered" evidence="1">
    <location>
        <begin position="42"/>
        <end position="73"/>
    </location>
</feature>
<sequence>MSGAGDVPRAALTGAVPALVDRDDLVPGTQVPCQGVPFTRVPGQAVQQHEGLPRPAPVPADEPDTVSHDDVLGPCHAVPPMGCAGLDHALAARGPGRVGLHAGRTAPRTGTGAESGG</sequence>
<evidence type="ECO:0000313" key="3">
    <source>
        <dbReference type="Proteomes" id="UP001499984"/>
    </source>
</evidence>
<feature type="region of interest" description="Disordered" evidence="1">
    <location>
        <begin position="98"/>
        <end position="117"/>
    </location>
</feature>
<protein>
    <submittedName>
        <fullName evidence="2">Uncharacterized protein</fullName>
    </submittedName>
</protein>
<keyword evidence="3" id="KW-1185">Reference proteome</keyword>